<dbReference type="PANTHER" id="PTHR42852">
    <property type="entry name" value="THIOL:DISULFIDE INTERCHANGE PROTEIN DSBE"/>
    <property type="match status" value="1"/>
</dbReference>
<dbReference type="Proteomes" id="UP000634668">
    <property type="component" value="Unassembled WGS sequence"/>
</dbReference>
<dbReference type="GO" id="GO:0030313">
    <property type="term" value="C:cell envelope"/>
    <property type="evidence" value="ECO:0007669"/>
    <property type="project" value="UniProtKB-SubCell"/>
</dbReference>
<dbReference type="InterPro" id="IPR013740">
    <property type="entry name" value="Redoxin"/>
</dbReference>
<dbReference type="InterPro" id="IPR050553">
    <property type="entry name" value="Thioredoxin_ResA/DsbE_sf"/>
</dbReference>
<dbReference type="PROSITE" id="PS00194">
    <property type="entry name" value="THIOREDOXIN_1"/>
    <property type="match status" value="1"/>
</dbReference>
<comment type="caution">
    <text evidence="5">The sequence shown here is derived from an EMBL/GenBank/DDBJ whole genome shotgun (WGS) entry which is preliminary data.</text>
</comment>
<evidence type="ECO:0000313" key="5">
    <source>
        <dbReference type="EMBL" id="GGW44850.1"/>
    </source>
</evidence>
<keyword evidence="6" id="KW-1185">Reference proteome</keyword>
<dbReference type="RefSeq" id="WP_229797227.1">
    <property type="nucleotide sequence ID" value="NZ_BMWP01000026.1"/>
</dbReference>
<dbReference type="Pfam" id="PF08534">
    <property type="entry name" value="Redoxin"/>
    <property type="match status" value="1"/>
</dbReference>
<gene>
    <name evidence="5" type="primary">tlpA</name>
    <name evidence="5" type="ORF">GCM10007383_31600</name>
</gene>
<dbReference type="InterPro" id="IPR013766">
    <property type="entry name" value="Thioredoxin_domain"/>
</dbReference>
<reference evidence="5" key="2">
    <citation type="submission" date="2020-09" db="EMBL/GenBank/DDBJ databases">
        <authorList>
            <person name="Sun Q."/>
            <person name="Kim S."/>
        </authorList>
    </citation>
    <scope>NUCLEOTIDE SEQUENCE</scope>
    <source>
        <strain evidence="5">KCTC 12113</strain>
    </source>
</reference>
<evidence type="ECO:0000259" key="4">
    <source>
        <dbReference type="PROSITE" id="PS51352"/>
    </source>
</evidence>
<dbReference type="EMBL" id="BMWP01000026">
    <property type="protein sequence ID" value="GGW44850.1"/>
    <property type="molecule type" value="Genomic_DNA"/>
</dbReference>
<dbReference type="GO" id="GO:0017004">
    <property type="term" value="P:cytochrome complex assembly"/>
    <property type="evidence" value="ECO:0007669"/>
    <property type="project" value="UniProtKB-KW"/>
</dbReference>
<reference evidence="5" key="1">
    <citation type="journal article" date="2014" name="Int. J. Syst. Evol. Microbiol.">
        <title>Complete genome sequence of Corynebacterium casei LMG S-19264T (=DSM 44701T), isolated from a smear-ripened cheese.</title>
        <authorList>
            <consortium name="US DOE Joint Genome Institute (JGI-PGF)"/>
            <person name="Walter F."/>
            <person name="Albersmeier A."/>
            <person name="Kalinowski J."/>
            <person name="Ruckert C."/>
        </authorList>
    </citation>
    <scope>NUCLEOTIDE SEQUENCE</scope>
    <source>
        <strain evidence="5">KCTC 12113</strain>
    </source>
</reference>
<evidence type="ECO:0000256" key="3">
    <source>
        <dbReference type="ARBA" id="ARBA00023284"/>
    </source>
</evidence>
<dbReference type="SUPFAM" id="SSF52833">
    <property type="entry name" value="Thioredoxin-like"/>
    <property type="match status" value="1"/>
</dbReference>
<evidence type="ECO:0000256" key="1">
    <source>
        <dbReference type="ARBA" id="ARBA00004196"/>
    </source>
</evidence>
<evidence type="ECO:0000313" key="6">
    <source>
        <dbReference type="Proteomes" id="UP000634668"/>
    </source>
</evidence>
<dbReference type="InterPro" id="IPR017937">
    <property type="entry name" value="Thioredoxin_CS"/>
</dbReference>
<accession>A0A918MQ65</accession>
<dbReference type="PROSITE" id="PS51352">
    <property type="entry name" value="THIOREDOXIN_2"/>
    <property type="match status" value="1"/>
</dbReference>
<dbReference type="CDD" id="cd02966">
    <property type="entry name" value="TlpA_like_family"/>
    <property type="match status" value="1"/>
</dbReference>
<dbReference type="AlphaFoldDB" id="A0A918MQ65"/>
<protein>
    <submittedName>
        <fullName evidence="5">Thioredoxin</fullName>
    </submittedName>
</protein>
<comment type="subcellular location">
    <subcellularLocation>
        <location evidence="1">Cell envelope</location>
    </subcellularLocation>
</comment>
<keyword evidence="3" id="KW-0676">Redox-active center</keyword>
<proteinExistence type="predicted"/>
<organism evidence="5 6">
    <name type="scientific">Arenibacter certesii</name>
    <dbReference type="NCBI Taxonomy" id="228955"/>
    <lineage>
        <taxon>Bacteria</taxon>
        <taxon>Pseudomonadati</taxon>
        <taxon>Bacteroidota</taxon>
        <taxon>Flavobacteriia</taxon>
        <taxon>Flavobacteriales</taxon>
        <taxon>Flavobacteriaceae</taxon>
        <taxon>Arenibacter</taxon>
    </lineage>
</organism>
<dbReference type="InterPro" id="IPR036249">
    <property type="entry name" value="Thioredoxin-like_sf"/>
</dbReference>
<dbReference type="PANTHER" id="PTHR42852:SF13">
    <property type="entry name" value="PROTEIN DIPZ"/>
    <property type="match status" value="1"/>
</dbReference>
<keyword evidence="2" id="KW-0201">Cytochrome c-type biogenesis</keyword>
<feature type="domain" description="Thioredoxin" evidence="4">
    <location>
        <begin position="33"/>
        <end position="188"/>
    </location>
</feature>
<evidence type="ECO:0000256" key="2">
    <source>
        <dbReference type="ARBA" id="ARBA00022748"/>
    </source>
</evidence>
<dbReference type="GO" id="GO:0016491">
    <property type="term" value="F:oxidoreductase activity"/>
    <property type="evidence" value="ECO:0007669"/>
    <property type="project" value="InterPro"/>
</dbReference>
<name>A0A918MQ65_9FLAO</name>
<dbReference type="Gene3D" id="3.40.30.10">
    <property type="entry name" value="Glutaredoxin"/>
    <property type="match status" value="1"/>
</dbReference>
<sequence>MTLIKLKKNWFVNLIILVGVLLLLFTPVGFKIKTFASRLLATSASKVKEGTQVSLDTYKWELVNLDGKPFLFESLKEKVILVNFWATWCPPCVAEMPSLQKLYNDYGDKVAFVFVTNDHREKVDAFLDKRNHQLPIYYATSPEPQVLSSKLLPTTYIISKEGKIVVAQTGAADWHSDKTRKLLDELLSE</sequence>